<organism evidence="1 2">
    <name type="scientific">Adhaeretor mobilis</name>
    <dbReference type="NCBI Taxonomy" id="1930276"/>
    <lineage>
        <taxon>Bacteria</taxon>
        <taxon>Pseudomonadati</taxon>
        <taxon>Planctomycetota</taxon>
        <taxon>Planctomycetia</taxon>
        <taxon>Pirellulales</taxon>
        <taxon>Lacipirellulaceae</taxon>
        <taxon>Adhaeretor</taxon>
    </lineage>
</organism>
<dbReference type="Gene3D" id="2.160.20.80">
    <property type="entry name" value="E3 ubiquitin-protein ligase SopA"/>
    <property type="match status" value="8"/>
</dbReference>
<dbReference type="EMBL" id="CP036263">
    <property type="protein sequence ID" value="QDT01550.1"/>
    <property type="molecule type" value="Genomic_DNA"/>
</dbReference>
<dbReference type="Pfam" id="PF00805">
    <property type="entry name" value="Pentapeptide"/>
    <property type="match status" value="9"/>
</dbReference>
<accession>A0A517N329</accession>
<proteinExistence type="predicted"/>
<dbReference type="InterPro" id="IPR051082">
    <property type="entry name" value="Pentapeptide-BTB/POZ_domain"/>
</dbReference>
<dbReference type="PANTHER" id="PTHR14136:SF17">
    <property type="entry name" value="BTB_POZ DOMAIN-CONTAINING PROTEIN KCTD9"/>
    <property type="match status" value="1"/>
</dbReference>
<dbReference type="SUPFAM" id="SSF141571">
    <property type="entry name" value="Pentapeptide repeat-like"/>
    <property type="match status" value="4"/>
</dbReference>
<evidence type="ECO:0000313" key="2">
    <source>
        <dbReference type="Proteomes" id="UP000319852"/>
    </source>
</evidence>
<sequence length="1015" mass="108119">MSTRLPRNASHDVSLTLGRSTVRIHEVLAVRLFSRLNTLRSRKSFVVSCLVQLSIAISPLATADVFQWELIDPADPSQGRQESSMLAPDGAGVMPAPFLQAAGLDLTQAWLTRVNLTRADFSNAMLTDADLTGANLTTTNFRSADLTGAYLADVNAPSVSFSSANLTGADLSGAFLNRAIFNRTAVAGADFSGALLNGARFDARFEPGITPAQLATTASYQAGDLSGIELKWHDLSGANLAGQNLSDADFFAANLANVNFTGAVVRGAQFTSVAATFTPAQLYSTASYQAGDLAGVALWGNDLTDWDLTGQGLQGASFSNTRLIRTDFSGANLSNARFNGARFSGANFSDAIIAGADFRGAVTTTFSNLTKEQIYATASYQSGDLQGIILSENSLVDWDLSDQDLTGANLRSSSLVGVNLQRSNLTDANLSQALVTNTDFTDATIRGADLTAVSDFTAAQLYSTASYQSGDLSSVELDSNDLTGWDLSGLDFTGAKLSSSTFTHADLSNTTIRNAELRETTSRGLTSAQFYSTASYQAGDLSGVNLEDNDLSGWNFAGHNLTGANLDDANLTGANISGADVRDVIFARFGVGAGAVTATQLYSTASYNSGDLRGVRLEELDLSGWDFSGQSLRDAVLRNAVLSGADFTDADVRHGKFFTQSGDGLTSAQLYSTASYRSRDLQGLELDRLDLSGWNFTGQSVREAAFRGATLIGADFSGADIRHADFYFEADLFNGMGNNIDNGFSAEQLYSTASYQANDLRGIGLGAKDLTGWDFSEQNLSGADFEGYDDGPYTQIAGADFSGANLTNTIWSWVAEDGFRDDTLLFTADFTGADTRQSVDRQLGGGFNVFRAPNRRNLVQPDGSVDSLDIQAGETFRVWDLNSESPVPIVVQNSFQIDDAGVLRIVIEDDQWGSIIRFDAGFPVTLGGTLELLLSPEEGDNGASIVGETFKLFDWTGVSPVGQFDQVTTDLGAQWDTSQLYITGEVTLLSVAGIPEPSTLALSLATLCLLIRRYR</sequence>
<dbReference type="PANTHER" id="PTHR14136">
    <property type="entry name" value="BTB_POZ DOMAIN-CONTAINING PROTEIN KCTD9"/>
    <property type="match status" value="1"/>
</dbReference>
<gene>
    <name evidence="1" type="primary">pipB2</name>
    <name evidence="1" type="ORF">HG15A2_48970</name>
</gene>
<dbReference type="InterPro" id="IPR001646">
    <property type="entry name" value="5peptide_repeat"/>
</dbReference>
<name>A0A517N329_9BACT</name>
<protein>
    <submittedName>
        <fullName evidence="1">Secreted effector protein pipB2</fullName>
    </submittedName>
</protein>
<evidence type="ECO:0000313" key="1">
    <source>
        <dbReference type="EMBL" id="QDT01550.1"/>
    </source>
</evidence>
<dbReference type="OrthoDB" id="245382at2"/>
<dbReference type="KEGG" id="amob:HG15A2_48970"/>
<reference evidence="1 2" key="1">
    <citation type="submission" date="2019-02" db="EMBL/GenBank/DDBJ databases">
        <title>Deep-cultivation of Planctomycetes and their phenomic and genomic characterization uncovers novel biology.</title>
        <authorList>
            <person name="Wiegand S."/>
            <person name="Jogler M."/>
            <person name="Boedeker C."/>
            <person name="Pinto D."/>
            <person name="Vollmers J."/>
            <person name="Rivas-Marin E."/>
            <person name="Kohn T."/>
            <person name="Peeters S.H."/>
            <person name="Heuer A."/>
            <person name="Rast P."/>
            <person name="Oberbeckmann S."/>
            <person name="Bunk B."/>
            <person name="Jeske O."/>
            <person name="Meyerdierks A."/>
            <person name="Storesund J.E."/>
            <person name="Kallscheuer N."/>
            <person name="Luecker S."/>
            <person name="Lage O.M."/>
            <person name="Pohl T."/>
            <person name="Merkel B.J."/>
            <person name="Hornburger P."/>
            <person name="Mueller R.-W."/>
            <person name="Bruemmer F."/>
            <person name="Labrenz M."/>
            <person name="Spormann A.M."/>
            <person name="Op den Camp H."/>
            <person name="Overmann J."/>
            <person name="Amann R."/>
            <person name="Jetten M.S.M."/>
            <person name="Mascher T."/>
            <person name="Medema M.H."/>
            <person name="Devos D.P."/>
            <person name="Kaster A.-K."/>
            <person name="Ovreas L."/>
            <person name="Rohde M."/>
            <person name="Galperin M.Y."/>
            <person name="Jogler C."/>
        </authorList>
    </citation>
    <scope>NUCLEOTIDE SEQUENCE [LARGE SCALE GENOMIC DNA]</scope>
    <source>
        <strain evidence="1 2">HG15A2</strain>
    </source>
</reference>
<dbReference type="Proteomes" id="UP000319852">
    <property type="component" value="Chromosome"/>
</dbReference>
<dbReference type="AlphaFoldDB" id="A0A517N329"/>
<keyword evidence="2" id="KW-1185">Reference proteome</keyword>